<dbReference type="EMBL" id="NJET01000152">
    <property type="protein sequence ID" value="PHH60321.1"/>
    <property type="molecule type" value="Genomic_DNA"/>
</dbReference>
<comment type="caution">
    <text evidence="2">The sequence shown here is derived from an EMBL/GenBank/DDBJ whole genome shotgun (WGS) entry which is preliminary data.</text>
</comment>
<feature type="compositionally biased region" description="Basic and acidic residues" evidence="1">
    <location>
        <begin position="132"/>
        <end position="145"/>
    </location>
</feature>
<reference evidence="2 3" key="1">
    <citation type="submission" date="2017-06" db="EMBL/GenBank/DDBJ databases">
        <title>Ant-infecting Ophiocordyceps genomes reveal a high diversity of potential behavioral manipulation genes and a possible major role for enterotoxins.</title>
        <authorList>
            <person name="De Bekker C."/>
            <person name="Evans H.C."/>
            <person name="Brachmann A."/>
            <person name="Hughes D.P."/>
        </authorList>
    </citation>
    <scope>NUCLEOTIDE SEQUENCE [LARGE SCALE GENOMIC DNA]</scope>
    <source>
        <strain evidence="2 3">Map64</strain>
    </source>
</reference>
<dbReference type="AlphaFoldDB" id="A0A2C5Y0C0"/>
<proteinExistence type="predicted"/>
<feature type="compositionally biased region" description="Basic and acidic residues" evidence="1">
    <location>
        <begin position="234"/>
        <end position="244"/>
    </location>
</feature>
<dbReference type="OrthoDB" id="4842213at2759"/>
<evidence type="ECO:0000313" key="3">
    <source>
        <dbReference type="Proteomes" id="UP000226192"/>
    </source>
</evidence>
<feature type="compositionally biased region" description="Polar residues" evidence="1">
    <location>
        <begin position="146"/>
        <end position="160"/>
    </location>
</feature>
<feature type="compositionally biased region" description="Basic and acidic residues" evidence="1">
    <location>
        <begin position="95"/>
        <end position="105"/>
    </location>
</feature>
<evidence type="ECO:0000256" key="1">
    <source>
        <dbReference type="SAM" id="MobiDB-lite"/>
    </source>
</evidence>
<keyword evidence="3" id="KW-1185">Reference proteome</keyword>
<feature type="region of interest" description="Disordered" evidence="1">
    <location>
        <begin position="117"/>
        <end position="170"/>
    </location>
</feature>
<organism evidence="2 3">
    <name type="scientific">Ophiocordyceps australis</name>
    <dbReference type="NCBI Taxonomy" id="1399860"/>
    <lineage>
        <taxon>Eukaryota</taxon>
        <taxon>Fungi</taxon>
        <taxon>Dikarya</taxon>
        <taxon>Ascomycota</taxon>
        <taxon>Pezizomycotina</taxon>
        <taxon>Sordariomycetes</taxon>
        <taxon>Hypocreomycetidae</taxon>
        <taxon>Hypocreales</taxon>
        <taxon>Ophiocordycipitaceae</taxon>
        <taxon>Ophiocordyceps</taxon>
    </lineage>
</organism>
<accession>A0A2C5Y0C0</accession>
<protein>
    <submittedName>
        <fullName evidence="2">Uncharacterized protein</fullName>
    </submittedName>
</protein>
<evidence type="ECO:0000313" key="2">
    <source>
        <dbReference type="EMBL" id="PHH60321.1"/>
    </source>
</evidence>
<gene>
    <name evidence="2" type="ORF">CDD81_1847</name>
</gene>
<sequence length="257" mass="28625">MPRQHQCSASGQHGCQRKTTRNFSYPTLVAKAYLTVDTPCSVGHVGKEKCLNLDIQRTAAAQEGQLLGRQTKQAALEQDKERRSHGRGYQPRVNLDSRAKEDCPAPKETRMKLNALHDGPWTNAKASQQPSRDTKSRIHMAKEKTSTPAVETNDSKQLQQRGRRRQDAAMGHRDEKLVLINEPSAEALRQQKRNLLRKHGIEPKDPDAAVKMHLPTGKIPAGVTTLTRGPSPEKAMRQGARDTAAKSQTARQLAPWQ</sequence>
<name>A0A2C5Y0C0_9HYPO</name>
<feature type="region of interest" description="Disordered" evidence="1">
    <location>
        <begin position="205"/>
        <end position="257"/>
    </location>
</feature>
<dbReference type="Proteomes" id="UP000226192">
    <property type="component" value="Unassembled WGS sequence"/>
</dbReference>
<feature type="region of interest" description="Disordered" evidence="1">
    <location>
        <begin position="64"/>
        <end position="105"/>
    </location>
</feature>